<comment type="caution">
    <text evidence="2">The sequence shown here is derived from an EMBL/GenBank/DDBJ whole genome shotgun (WGS) entry which is preliminary data.</text>
</comment>
<dbReference type="InParanoid" id="A0A2P5E6G5"/>
<reference evidence="3" key="1">
    <citation type="submission" date="2016-06" db="EMBL/GenBank/DDBJ databases">
        <title>Parallel loss of symbiosis genes in relatives of nitrogen-fixing non-legume Parasponia.</title>
        <authorList>
            <person name="Van Velzen R."/>
            <person name="Holmer R."/>
            <person name="Bu F."/>
            <person name="Rutten L."/>
            <person name="Van Zeijl A."/>
            <person name="Liu W."/>
            <person name="Santuari L."/>
            <person name="Cao Q."/>
            <person name="Sharma T."/>
            <person name="Shen D."/>
            <person name="Roswanjaya Y."/>
            <person name="Wardhani T."/>
            <person name="Kalhor M.S."/>
            <person name="Jansen J."/>
            <person name="Van den Hoogen J."/>
            <person name="Gungor B."/>
            <person name="Hartog M."/>
            <person name="Hontelez J."/>
            <person name="Verver J."/>
            <person name="Yang W.-C."/>
            <person name="Schijlen E."/>
            <person name="Repin R."/>
            <person name="Schilthuizen M."/>
            <person name="Schranz E."/>
            <person name="Heidstra R."/>
            <person name="Miyata K."/>
            <person name="Fedorova E."/>
            <person name="Kohlen W."/>
            <person name="Bisseling T."/>
            <person name="Smit S."/>
            <person name="Geurts R."/>
        </authorList>
    </citation>
    <scope>NUCLEOTIDE SEQUENCE [LARGE SCALE GENOMIC DNA]</scope>
    <source>
        <strain evidence="3">cv. RG33-2</strain>
    </source>
</reference>
<sequence length="91" mass="10032">TRKQWDYNTNNYLGSFIDGEDAIGSNKRNARGDSCAQQDNDNGKAKASGNITSDSGELPISSLRQARFFISNSKEMMATAQDPMQIVQEKP</sequence>
<dbReference type="OrthoDB" id="10383565at2759"/>
<protein>
    <submittedName>
        <fullName evidence="2">Uncharacterized protein</fullName>
    </submittedName>
</protein>
<dbReference type="EMBL" id="JXTC01000224">
    <property type="protein sequence ID" value="PON81115.1"/>
    <property type="molecule type" value="Genomic_DNA"/>
</dbReference>
<keyword evidence="3" id="KW-1185">Reference proteome</keyword>
<evidence type="ECO:0000313" key="3">
    <source>
        <dbReference type="Proteomes" id="UP000237000"/>
    </source>
</evidence>
<evidence type="ECO:0000256" key="1">
    <source>
        <dbReference type="SAM" id="MobiDB-lite"/>
    </source>
</evidence>
<evidence type="ECO:0000313" key="2">
    <source>
        <dbReference type="EMBL" id="PON81115.1"/>
    </source>
</evidence>
<name>A0A2P5E6G5_TREOI</name>
<feature type="region of interest" description="Disordered" evidence="1">
    <location>
        <begin position="18"/>
        <end position="58"/>
    </location>
</feature>
<dbReference type="Proteomes" id="UP000237000">
    <property type="component" value="Unassembled WGS sequence"/>
</dbReference>
<feature type="non-terminal residue" evidence="2">
    <location>
        <position position="1"/>
    </location>
</feature>
<accession>A0A2P5E6G5</accession>
<gene>
    <name evidence="2" type="ORF">TorRG33x02_230740</name>
</gene>
<organism evidence="2 3">
    <name type="scientific">Trema orientale</name>
    <name type="common">Charcoal tree</name>
    <name type="synonym">Celtis orientalis</name>
    <dbReference type="NCBI Taxonomy" id="63057"/>
    <lineage>
        <taxon>Eukaryota</taxon>
        <taxon>Viridiplantae</taxon>
        <taxon>Streptophyta</taxon>
        <taxon>Embryophyta</taxon>
        <taxon>Tracheophyta</taxon>
        <taxon>Spermatophyta</taxon>
        <taxon>Magnoliopsida</taxon>
        <taxon>eudicotyledons</taxon>
        <taxon>Gunneridae</taxon>
        <taxon>Pentapetalae</taxon>
        <taxon>rosids</taxon>
        <taxon>fabids</taxon>
        <taxon>Rosales</taxon>
        <taxon>Cannabaceae</taxon>
        <taxon>Trema</taxon>
    </lineage>
</organism>
<dbReference type="AlphaFoldDB" id="A0A2P5E6G5"/>
<proteinExistence type="predicted"/>